<dbReference type="EMBL" id="FQUF01000034">
    <property type="protein sequence ID" value="SHF12606.1"/>
    <property type="molecule type" value="Genomic_DNA"/>
</dbReference>
<dbReference type="Pfam" id="PF01154">
    <property type="entry name" value="HMG_CoA_synt_N"/>
    <property type="match status" value="1"/>
</dbReference>
<dbReference type="PANTHER" id="PTHR43323">
    <property type="entry name" value="3-HYDROXY-3-METHYLGLUTARYL COENZYME A SYNTHASE"/>
    <property type="match status" value="1"/>
</dbReference>
<dbReference type="NCBIfam" id="TIGR01835">
    <property type="entry name" value="HMG-CoA-S_prok"/>
    <property type="match status" value="1"/>
</dbReference>
<feature type="binding site" evidence="4">
    <location>
        <position position="242"/>
    </location>
    <ligand>
        <name>(3S)-3-hydroxy-3-methylglutaryl-CoA</name>
        <dbReference type="ChEBI" id="CHEBI:43074"/>
    </ligand>
</feature>
<dbReference type="RefSeq" id="WP_073298552.1">
    <property type="nucleotide sequence ID" value="NZ_FQUF01000034.1"/>
</dbReference>
<dbReference type="OrthoDB" id="9769523at2"/>
<keyword evidence="2" id="KW-0808">Transferase</keyword>
<sequence length="399" mass="44372">MKIGMDKIGFFTPPTYVDMVELAKVRDVDPNKYLIGIGQEKMSIASNNYDAVAMAANAAQAILTEEDKEQIDMILFATESGVDQSKSGATWVHDLVGIQPFVRSVELKQACYSATAGLQLAMGHIALHPESKVLLLASDIAKYGLNTGGEPTQGAGAVAILLSAEPRILEIEKESATYTEDIDDFWRPNYSELAFVDGKYSNEAYLNTLKASWGRYKDQQHANLSDFEALVFHVPYTKMGRKALQALEDEMTEEVTERFNTYYESAIRYNKTVGNIYTGSLYLSLLSLLEQADELPSDARIGLFSYGSGAVGEFFIGKVQAGYKDYLQTTAHEAQLNNRHKLSIEEYEDLLTHPVEVDEAGNASFTASEVISKEDFIFMAVREHRRQYGKMNEYAGQGE</sequence>
<feature type="binding site" evidence="4">
    <location>
        <position position="143"/>
    </location>
    <ligand>
        <name>(3S)-3-hydroxy-3-methylglutaryl-CoA</name>
        <dbReference type="ChEBI" id="CHEBI:43074"/>
    </ligand>
</feature>
<comment type="similarity">
    <text evidence="1">Belongs to the thiolase-like superfamily. HMG-CoA synthase family.</text>
</comment>
<dbReference type="STRING" id="1121025.SAMN02745249_01864"/>
<dbReference type="InterPro" id="IPR013746">
    <property type="entry name" value="HMG_CoA_synt_C_dom"/>
</dbReference>
<protein>
    <submittedName>
        <fullName evidence="7">Hydroxymethylglutaryl-CoA synthase</fullName>
    </submittedName>
</protein>
<dbReference type="InterPro" id="IPR011554">
    <property type="entry name" value="HMG_CoA_synthase_prok"/>
</dbReference>
<organism evidence="7 8">
    <name type="scientific">Atopostipes suicloacalis DSM 15692</name>
    <dbReference type="NCBI Taxonomy" id="1121025"/>
    <lineage>
        <taxon>Bacteria</taxon>
        <taxon>Bacillati</taxon>
        <taxon>Bacillota</taxon>
        <taxon>Bacilli</taxon>
        <taxon>Lactobacillales</taxon>
        <taxon>Carnobacteriaceae</taxon>
        <taxon>Atopostipes</taxon>
    </lineage>
</organism>
<feature type="active site" description="Proton donor/acceptor" evidence="3">
    <location>
        <position position="233"/>
    </location>
</feature>
<gene>
    <name evidence="7" type="ORF">SAMN02745249_01864</name>
</gene>
<evidence type="ECO:0000256" key="1">
    <source>
        <dbReference type="ARBA" id="ARBA00007061"/>
    </source>
</evidence>
<keyword evidence="8" id="KW-1185">Reference proteome</keyword>
<name>A0A1M4Z4U4_9LACT</name>
<evidence type="ECO:0000259" key="6">
    <source>
        <dbReference type="Pfam" id="PF08540"/>
    </source>
</evidence>
<feature type="active site" description="Acyl-thioester intermediate" evidence="3">
    <location>
        <position position="111"/>
    </location>
</feature>
<dbReference type="Pfam" id="PF08540">
    <property type="entry name" value="HMG_CoA_synt_C"/>
    <property type="match status" value="1"/>
</dbReference>
<feature type="binding site" evidence="4">
    <location>
        <position position="29"/>
    </location>
    <ligand>
        <name>(3S)-3-hydroxy-3-methylglutaryl-CoA</name>
        <dbReference type="ChEBI" id="CHEBI:43074"/>
    </ligand>
</feature>
<dbReference type="GO" id="GO:0006084">
    <property type="term" value="P:acetyl-CoA metabolic process"/>
    <property type="evidence" value="ECO:0007669"/>
    <property type="project" value="InterPro"/>
</dbReference>
<feature type="domain" description="Hydroxymethylglutaryl-coenzyme A synthase N-terminal" evidence="5">
    <location>
        <begin position="3"/>
        <end position="163"/>
    </location>
</feature>
<evidence type="ECO:0000256" key="3">
    <source>
        <dbReference type="PIRSR" id="PIRSR611554-1"/>
    </source>
</evidence>
<evidence type="ECO:0000259" key="5">
    <source>
        <dbReference type="Pfam" id="PF01154"/>
    </source>
</evidence>
<evidence type="ECO:0000313" key="7">
    <source>
        <dbReference type="EMBL" id="SHF12606.1"/>
    </source>
</evidence>
<evidence type="ECO:0000256" key="4">
    <source>
        <dbReference type="PIRSR" id="PIRSR611554-2"/>
    </source>
</evidence>
<evidence type="ECO:0000313" key="8">
    <source>
        <dbReference type="Proteomes" id="UP000184128"/>
    </source>
</evidence>
<accession>A0A1M4Z4U4</accession>
<feature type="active site" description="Proton donor/acceptor" evidence="3">
    <location>
        <position position="79"/>
    </location>
</feature>
<dbReference type="SUPFAM" id="SSF53901">
    <property type="entry name" value="Thiolase-like"/>
    <property type="match status" value="2"/>
</dbReference>
<dbReference type="InterPro" id="IPR016039">
    <property type="entry name" value="Thiolase-like"/>
</dbReference>
<reference evidence="7 8" key="1">
    <citation type="submission" date="2016-11" db="EMBL/GenBank/DDBJ databases">
        <authorList>
            <person name="Jaros S."/>
            <person name="Januszkiewicz K."/>
            <person name="Wedrychowicz H."/>
        </authorList>
    </citation>
    <scope>NUCLEOTIDE SEQUENCE [LARGE SCALE GENOMIC DNA]</scope>
    <source>
        <strain evidence="7 8">DSM 15692</strain>
    </source>
</reference>
<feature type="domain" description="Hydroxymethylglutaryl-coenzyme A synthase C-terminal" evidence="6">
    <location>
        <begin position="246"/>
        <end position="388"/>
    </location>
</feature>
<evidence type="ECO:0000256" key="2">
    <source>
        <dbReference type="ARBA" id="ARBA00022679"/>
    </source>
</evidence>
<dbReference type="Proteomes" id="UP000184128">
    <property type="component" value="Unassembled WGS sequence"/>
</dbReference>
<dbReference type="PANTHER" id="PTHR43323:SF2">
    <property type="entry name" value="HYDROXYMETHYLGLUTARYL-COA SYNTHASE"/>
    <property type="match status" value="1"/>
</dbReference>
<dbReference type="CDD" id="cd00827">
    <property type="entry name" value="init_cond_enzymes"/>
    <property type="match status" value="1"/>
</dbReference>
<proteinExistence type="inferred from homology"/>
<dbReference type="Gene3D" id="3.40.47.10">
    <property type="match status" value="2"/>
</dbReference>
<feature type="binding site" evidence="4">
    <location>
        <position position="148"/>
    </location>
    <ligand>
        <name>substrate</name>
    </ligand>
</feature>
<dbReference type="AlphaFoldDB" id="A0A1M4Z4U4"/>
<dbReference type="GO" id="GO:0004421">
    <property type="term" value="F:hydroxymethylglutaryl-CoA synthase activity"/>
    <property type="evidence" value="ECO:0007669"/>
    <property type="project" value="InterPro"/>
</dbReference>
<feature type="binding site" evidence="4">
    <location>
        <position position="275"/>
    </location>
    <ligand>
        <name>(3S)-3-hydroxy-3-methylglutaryl-CoA</name>
        <dbReference type="ChEBI" id="CHEBI:43074"/>
    </ligand>
</feature>
<dbReference type="InterPro" id="IPR013528">
    <property type="entry name" value="HMG_CoA_synth_N"/>
</dbReference>